<dbReference type="KEGG" id="sbk:SHEWBE_3349"/>
<gene>
    <name evidence="1" type="ORF">SHEWBE_3349</name>
</gene>
<protein>
    <submittedName>
        <fullName evidence="1">Uncharacterized protein</fullName>
    </submittedName>
</protein>
<sequence length="41" mass="4482">MLKQGVTIDGRLDEHQWQQAANAELKYETSPGENIAAPVAT</sequence>
<name>A0A330M5B9_9GAMM</name>
<evidence type="ECO:0000313" key="1">
    <source>
        <dbReference type="EMBL" id="SQH77312.1"/>
    </source>
</evidence>
<reference evidence="2" key="1">
    <citation type="submission" date="2018-06" db="EMBL/GenBank/DDBJ databases">
        <authorList>
            <person name="Cea G.-C."/>
            <person name="William W."/>
        </authorList>
    </citation>
    <scope>NUCLEOTIDE SEQUENCE [LARGE SCALE GENOMIC DNA]</scope>
    <source>
        <strain evidence="2">DB21MT-2</strain>
    </source>
</reference>
<proteinExistence type="predicted"/>
<organism evidence="1 2">
    <name type="scientific">Shewanella benthica</name>
    <dbReference type="NCBI Taxonomy" id="43661"/>
    <lineage>
        <taxon>Bacteria</taxon>
        <taxon>Pseudomonadati</taxon>
        <taxon>Pseudomonadota</taxon>
        <taxon>Gammaproteobacteria</taxon>
        <taxon>Alteromonadales</taxon>
        <taxon>Shewanellaceae</taxon>
        <taxon>Shewanella</taxon>
    </lineage>
</organism>
<accession>A0A330M5B9</accession>
<dbReference type="RefSeq" id="WP_269461388.1">
    <property type="nucleotide sequence ID" value="NZ_LS483452.1"/>
</dbReference>
<dbReference type="EMBL" id="LS483452">
    <property type="protein sequence ID" value="SQH77312.1"/>
    <property type="molecule type" value="Genomic_DNA"/>
</dbReference>
<evidence type="ECO:0000313" key="2">
    <source>
        <dbReference type="Proteomes" id="UP000250123"/>
    </source>
</evidence>
<dbReference type="Proteomes" id="UP000250123">
    <property type="component" value="Chromosome SHEWBE"/>
</dbReference>
<dbReference type="AlphaFoldDB" id="A0A330M5B9"/>